<feature type="compositionally biased region" description="Polar residues" evidence="3">
    <location>
        <begin position="473"/>
        <end position="485"/>
    </location>
</feature>
<feature type="region of interest" description="Disordered" evidence="3">
    <location>
        <begin position="1714"/>
        <end position="1785"/>
    </location>
</feature>
<evidence type="ECO:0000256" key="1">
    <source>
        <dbReference type="ARBA" id="ARBA00022468"/>
    </source>
</evidence>
<dbReference type="PROSITE" id="PS50848">
    <property type="entry name" value="START"/>
    <property type="match status" value="1"/>
</dbReference>
<feature type="compositionally biased region" description="Polar residues" evidence="3">
    <location>
        <begin position="272"/>
        <end position="292"/>
    </location>
</feature>
<feature type="region of interest" description="Disordered" evidence="3">
    <location>
        <begin position="1562"/>
        <end position="1588"/>
    </location>
</feature>
<feature type="compositionally biased region" description="Polar residues" evidence="3">
    <location>
        <begin position="241"/>
        <end position="256"/>
    </location>
</feature>
<feature type="region of interest" description="Disordered" evidence="3">
    <location>
        <begin position="473"/>
        <end position="520"/>
    </location>
</feature>
<dbReference type="InParanoid" id="A0A0Q9X9P5"/>
<feature type="compositionally biased region" description="Low complexity" evidence="3">
    <location>
        <begin position="1759"/>
        <end position="1770"/>
    </location>
</feature>
<dbReference type="Gene3D" id="3.30.530.20">
    <property type="match status" value="1"/>
</dbReference>
<feature type="compositionally biased region" description="Low complexity" evidence="3">
    <location>
        <begin position="1126"/>
        <end position="1162"/>
    </location>
</feature>
<feature type="region of interest" description="Disordered" evidence="3">
    <location>
        <begin position="1834"/>
        <end position="1876"/>
    </location>
</feature>
<dbReference type="InterPro" id="IPR002913">
    <property type="entry name" value="START_lipid-bd_dom"/>
</dbReference>
<feature type="region of interest" description="Disordered" evidence="3">
    <location>
        <begin position="1607"/>
        <end position="1627"/>
    </location>
</feature>
<dbReference type="SUPFAM" id="SSF48350">
    <property type="entry name" value="GTPase activation domain, GAP"/>
    <property type="match status" value="1"/>
</dbReference>
<feature type="compositionally biased region" description="Low complexity" evidence="3">
    <location>
        <begin position="202"/>
        <end position="240"/>
    </location>
</feature>
<feature type="region of interest" description="Disordered" evidence="3">
    <location>
        <begin position="741"/>
        <end position="814"/>
    </location>
</feature>
<dbReference type="FunCoup" id="A0A0Q9X9P5">
    <property type="interactions" value="3"/>
</dbReference>
<dbReference type="PANTHER" id="PTHR12659">
    <property type="entry name" value="RHO-TYPE GTPASE ACTIVATING PROTEIN"/>
    <property type="match status" value="1"/>
</dbReference>
<evidence type="ECO:0000313" key="7">
    <source>
        <dbReference type="Proteomes" id="UP000009192"/>
    </source>
</evidence>
<feature type="compositionally biased region" description="Low complexity" evidence="3">
    <location>
        <begin position="1723"/>
        <end position="1740"/>
    </location>
</feature>
<feature type="compositionally biased region" description="Low complexity" evidence="3">
    <location>
        <begin position="749"/>
        <end position="781"/>
    </location>
</feature>
<evidence type="ECO:0000259" key="4">
    <source>
        <dbReference type="PROSITE" id="PS50238"/>
    </source>
</evidence>
<dbReference type="PANTHER" id="PTHR12659:SF7">
    <property type="entry name" value="CROSSVEINLESS C, ISOFORM C"/>
    <property type="match status" value="1"/>
</dbReference>
<dbReference type="FunFam" id="3.30.530.20:FF:000009">
    <property type="entry name" value="StAR related lipid transfer domain containing 13"/>
    <property type="match status" value="1"/>
</dbReference>
<dbReference type="Pfam" id="PF00620">
    <property type="entry name" value="RhoGAP"/>
    <property type="match status" value="1"/>
</dbReference>
<dbReference type="CDD" id="cd09538">
    <property type="entry name" value="SAM_DLC1_2-like"/>
    <property type="match status" value="1"/>
</dbReference>
<keyword evidence="7" id="KW-1185">Reference proteome</keyword>
<gene>
    <name evidence="6" type="primary">Dmoj\GI24807</name>
    <name evidence="6" type="ORF">Dmoj_GI24807</name>
</gene>
<feature type="compositionally biased region" description="Polar residues" evidence="3">
    <location>
        <begin position="506"/>
        <end position="516"/>
    </location>
</feature>
<dbReference type="Pfam" id="PF01852">
    <property type="entry name" value="START"/>
    <property type="match status" value="1"/>
</dbReference>
<feature type="region of interest" description="Disordered" evidence="3">
    <location>
        <begin position="2139"/>
        <end position="2158"/>
    </location>
</feature>
<dbReference type="GO" id="GO:0005096">
    <property type="term" value="F:GTPase activator activity"/>
    <property type="evidence" value="ECO:0007669"/>
    <property type="project" value="UniProtKB-KW"/>
</dbReference>
<evidence type="ECO:0000256" key="3">
    <source>
        <dbReference type="SAM" id="MobiDB-lite"/>
    </source>
</evidence>
<dbReference type="KEGG" id="dmo:Dmoj_GI24807"/>
<feature type="compositionally biased region" description="Polar residues" evidence="3">
    <location>
        <begin position="190"/>
        <end position="201"/>
    </location>
</feature>
<feature type="region of interest" description="Disordered" evidence="3">
    <location>
        <begin position="95"/>
        <end position="125"/>
    </location>
</feature>
<feature type="region of interest" description="Disordered" evidence="3">
    <location>
        <begin position="408"/>
        <end position="431"/>
    </location>
</feature>
<feature type="compositionally biased region" description="Low complexity" evidence="3">
    <location>
        <begin position="842"/>
        <end position="857"/>
    </location>
</feature>
<dbReference type="GO" id="GO:0030036">
    <property type="term" value="P:actin cytoskeleton organization"/>
    <property type="evidence" value="ECO:0007669"/>
    <property type="project" value="TreeGrafter"/>
</dbReference>
<dbReference type="SMR" id="A0A0Q9X9P5"/>
<feature type="compositionally biased region" description="Basic residues" evidence="3">
    <location>
        <begin position="1177"/>
        <end position="1192"/>
    </location>
</feature>
<feature type="compositionally biased region" description="Low complexity" evidence="3">
    <location>
        <begin position="410"/>
        <end position="428"/>
    </location>
</feature>
<dbReference type="Gene3D" id="1.10.287.2070">
    <property type="match status" value="1"/>
</dbReference>
<evidence type="ECO:0000256" key="2">
    <source>
        <dbReference type="ARBA" id="ARBA00022553"/>
    </source>
</evidence>
<feature type="compositionally biased region" description="Low complexity" evidence="3">
    <location>
        <begin position="101"/>
        <end position="110"/>
    </location>
</feature>
<dbReference type="InterPro" id="IPR023393">
    <property type="entry name" value="START-like_dom_sf"/>
</dbReference>
<feature type="compositionally biased region" description="Low complexity" evidence="3">
    <location>
        <begin position="802"/>
        <end position="814"/>
    </location>
</feature>
<dbReference type="OrthoDB" id="10003330at2759"/>
<keyword evidence="1" id="KW-0343">GTPase activation</keyword>
<feature type="region of interest" description="Disordered" evidence="3">
    <location>
        <begin position="1119"/>
        <end position="1202"/>
    </location>
</feature>
<dbReference type="SUPFAM" id="SSF47769">
    <property type="entry name" value="SAM/Pointed domain"/>
    <property type="match status" value="1"/>
</dbReference>
<keyword evidence="2" id="KW-0597">Phosphoprotein</keyword>
<dbReference type="PROSITE" id="PS50238">
    <property type="entry name" value="RHOGAP"/>
    <property type="match status" value="1"/>
</dbReference>
<proteinExistence type="predicted"/>
<dbReference type="InterPro" id="IPR008936">
    <property type="entry name" value="Rho_GTPase_activation_prot"/>
</dbReference>
<name>A0A0Q9X9P5_DROMO</name>
<dbReference type="SMART" id="SM00324">
    <property type="entry name" value="RhoGAP"/>
    <property type="match status" value="1"/>
</dbReference>
<dbReference type="Proteomes" id="UP000009192">
    <property type="component" value="Unassembled WGS sequence"/>
</dbReference>
<feature type="region of interest" description="Disordered" evidence="3">
    <location>
        <begin position="442"/>
        <end position="461"/>
    </location>
</feature>
<dbReference type="Gene3D" id="1.10.555.10">
    <property type="entry name" value="Rho GTPase activation protein"/>
    <property type="match status" value="1"/>
</dbReference>
<protein>
    <submittedName>
        <fullName evidence="6">Uncharacterized protein</fullName>
    </submittedName>
</protein>
<evidence type="ECO:0000313" key="6">
    <source>
        <dbReference type="EMBL" id="KRG01538.1"/>
    </source>
</evidence>
<feature type="region of interest" description="Disordered" evidence="3">
    <location>
        <begin position="1676"/>
        <end position="1696"/>
    </location>
</feature>
<dbReference type="InterPro" id="IPR000198">
    <property type="entry name" value="RhoGAP_dom"/>
</dbReference>
<feature type="domain" description="START" evidence="5">
    <location>
        <begin position="2240"/>
        <end position="2394"/>
    </location>
</feature>
<evidence type="ECO:0000259" key="5">
    <source>
        <dbReference type="PROSITE" id="PS50848"/>
    </source>
</evidence>
<feature type="region of interest" description="Disordered" evidence="3">
    <location>
        <begin position="1050"/>
        <end position="1089"/>
    </location>
</feature>
<feature type="compositionally biased region" description="Basic and acidic residues" evidence="3">
    <location>
        <begin position="1858"/>
        <end position="1870"/>
    </location>
</feature>
<dbReference type="SMART" id="SM00234">
    <property type="entry name" value="START"/>
    <property type="match status" value="1"/>
</dbReference>
<feature type="compositionally biased region" description="Basic and acidic residues" evidence="3">
    <location>
        <begin position="1568"/>
        <end position="1583"/>
    </location>
</feature>
<feature type="region of interest" description="Disordered" evidence="3">
    <location>
        <begin position="841"/>
        <end position="862"/>
    </location>
</feature>
<dbReference type="GO" id="GO:0035023">
    <property type="term" value="P:regulation of Rho protein signal transduction"/>
    <property type="evidence" value="ECO:0007669"/>
    <property type="project" value="TreeGrafter"/>
</dbReference>
<accession>A0A0Q9X9P5</accession>
<feature type="region of interest" description="Disordered" evidence="3">
    <location>
        <begin position="165"/>
        <end position="292"/>
    </location>
</feature>
<feature type="compositionally biased region" description="Low complexity" evidence="3">
    <location>
        <begin position="486"/>
        <end position="505"/>
    </location>
</feature>
<feature type="domain" description="Rho-GAP" evidence="4">
    <location>
        <begin position="1972"/>
        <end position="2183"/>
    </location>
</feature>
<dbReference type="GO" id="GO:0007165">
    <property type="term" value="P:signal transduction"/>
    <property type="evidence" value="ECO:0007669"/>
    <property type="project" value="InterPro"/>
</dbReference>
<dbReference type="eggNOG" id="KOG2200">
    <property type="taxonomic scope" value="Eukaryota"/>
</dbReference>
<feature type="region of interest" description="Disordered" evidence="3">
    <location>
        <begin position="1237"/>
        <end position="1265"/>
    </location>
</feature>
<organism evidence="6 7">
    <name type="scientific">Drosophila mojavensis</name>
    <name type="common">Fruit fly</name>
    <dbReference type="NCBI Taxonomy" id="7230"/>
    <lineage>
        <taxon>Eukaryota</taxon>
        <taxon>Metazoa</taxon>
        <taxon>Ecdysozoa</taxon>
        <taxon>Arthropoda</taxon>
        <taxon>Hexapoda</taxon>
        <taxon>Insecta</taxon>
        <taxon>Pterygota</taxon>
        <taxon>Neoptera</taxon>
        <taxon>Endopterygota</taxon>
        <taxon>Diptera</taxon>
        <taxon>Brachycera</taxon>
        <taxon>Muscomorpha</taxon>
        <taxon>Ephydroidea</taxon>
        <taxon>Drosophilidae</taxon>
        <taxon>Drosophila</taxon>
    </lineage>
</organism>
<dbReference type="InterPro" id="IPR013761">
    <property type="entry name" value="SAM/pointed_sf"/>
</dbReference>
<sequence length="2424" mass="263026">MSTIYGKRITLHGCTTMSNARELALIEKWADIATPPTPTLPGLSPTSPRTIINFCCCPQRRRYTLKQPKLKSSANTLHARNIFVDNDFTYIDDVPRASRYNNGNGNSSSSNKRRDEDCDSDNDCNDYDDEANDIAEISGKSNSDHDGNVALILMNQRNVPEQWRQDYKGDTSNSSSNNNKRSSELAAATAIQSKTCAVTNGQQSGNEQQQQQQPTQRLSNSLEQQPQQQQQEQQQQQLQLSNKENTLSNNTNSNGYNKPRCNYCKLPDDAVPQTNNKNKNSKIDSPNSSQNKMTITTAATTTNVAATATASECGLTLPTSAAAAATATATAEEFVGAATEVLRSDKATLTATATATATATLPPTTTPKPSIAARPTTPSRLKTVIKTTMVKRSPSHDSTQATATHMLQPNSCNINSSNTTNNNSNNNNDEPRRSVRERIAAYAAGNEPPQSGANVARQHDSGKKFSKIQCNTNQNNMTSDVKSAISSGSHSHSTRNNSSSSNGNSQQKQHQTLINGNTTPPATAAAAAAANTSVSCATIATDTTRYKSGLSDVAADEDVDDAATSTATATATSTSTSTAIATAKATATSSATPAPAASVLSTGCATMPRTRQYGSNAAGAVAANTMTADKKFLSRAAPAANTSGNASAAAAAAPQQHHKLPFSDKAELKLAALDNLDLAHSLDLIDEDGDDPYGALQDYLERVKLEINEVFELRKAQRLQQQLQEQLEAVRQAAAAAKQLDELSRSTESDSGFDSSSTTATAATATSTGSKCSNNNGNGNSKPVTTKLRALPPPVSSRCTSAETTPPATAAAQPDDVNIWANKFLRDLDNLMGGDKLPSHLASSAGAGSDSASSSSSPTSRTAPMLLSAAASAALQSRFGKNAIVSNEQQQQNGLVLKPEKHATIPLQSFNLDCGRSEVAAKPSIAYMRTLSAPGGHGATPRAVPSVQRQRKSLTVFGANGLAETSTAAATATATPAAHKLTNFQSALKIEERTAATGEAGAAATTTTMDDLKSRRQRQFNGLDMETASMSMPKRVGINHAAAATSPTLTSRNAITPPPAKAAAGAGAGGAGATATATSGTQLTSGKGAATPGYLVDVTKKGSTSTLWTSEESILRSVGAVDEDNNSTSSSSACEEATGVLSSGKSGISLDSSGLDNDNNESGIGTATPPKDMSYWKSHHLQHHHSHHHHRAGGSAPDNESVSSLEALRKMKFQKSGSVASSDDPDLLEVLSLCGSGGEAANESQDDMLDEQPAKQSPSPTKAAAAEYDECQDEFELTQHYCDCDCTDGDASSASGGTASIATPVVLRRKYSAAPPIMVPLAGVARRNQRSLSLDHHHQQHQLLLQPRKLLPRHNHKERGQLSLALRQEPFQSLLSPTATTVTHLHHFVELPSPSSASLHSDTVGIQELTTKSNSAPLLLKERERSRRCDDFAAQHLTLRYSRSQSDRYLAEIEAVEACKWLRAAGFPQYAQMYEDHQFPIELNNVAKDHTNLENDQLQSLYRRLCVLNRCANMRLDQTHKPQTPQQKEESDDENFALSENWTFQPHIRRWSRIGEMGLELPPPGLLDLEKTESSSKESSPDRFEDDSYDLGGAGITLVIPGCSKGDANDGSLHDSSDGTTRLRRTGSERFKDGAKAFLRRVESIKSRRRKRQNRENVVISGPQVLDLAQLGQRSSLRKPDAVYSTPPSPSALSPMHTFPKVPFFGNELKVPSHSDNFLSPNRSSPKRTPTTPRSMRTSPLHFFSSPMTQLKEGKSDDSSSYYSDSQESSTGGKLSLSLRKPSKARRFLQRSGKVDDIGAHSDSECHQGRKLLIKDANSNTTEVKIKKLTRGGSLNLGKDAKKRDGFRSSSFRSRSTSRKEPKNEEEHTGSSKRQPVVRWHSFQMEERPNMIFRKCFSQKIEPHALQEDAGIPFAAMSAGQLQIIRKLALVTLTGYMERYCPSHRSGWNWELPKFIKKIKMPDYKDKKVFGVPLLLILQRSGQALPMAVRAAFRWLQLNALDQVGLFRKSGGKSRIMKLREQIELTDSTAECMDVFDLQQAYDVADMLKQYFRELPESLLTTKMSETFVAIFQHLPAEVRLDAVQCAVLLLPDENREILYVLLEFLTIVAANSAQNQMTSNNLGVCLAQSIFHSSISTGSASVSASPRRKGKGSGMPDMKELAEAKASHECLSFMIEHYKPIYTAAKEKLAKCNFGYMEESKPVPLEALGEGMQFHNWRGYLYECTSATIKEGREKTRSWITINSLNDSNVDIAYKKVGDGHPLRLWRCSTEIEGPPREVLEYIIKQRASWDPNLLQCQTVKKLDDRTEIYQYALDGQLTTDFCVLRSWQTDLPRGACVIVETSIDHAKAKPLFCAVRGVVLASRYLIEPCGSGRSRVMHLARVDVKGKTPEWYNKNYGHICSHYLSRIRLAFKHVADGPESKV</sequence>
<dbReference type="EMBL" id="CH933806">
    <property type="protein sequence ID" value="KRG01538.1"/>
    <property type="molecule type" value="Genomic_DNA"/>
</dbReference>
<dbReference type="CDD" id="cd04375">
    <property type="entry name" value="RhoGAP_DLC1"/>
    <property type="match status" value="1"/>
</dbReference>
<dbReference type="SUPFAM" id="SSF55961">
    <property type="entry name" value="Bet v1-like"/>
    <property type="match status" value="1"/>
</dbReference>
<dbReference type="GO" id="GO:0008289">
    <property type="term" value="F:lipid binding"/>
    <property type="evidence" value="ECO:0007669"/>
    <property type="project" value="InterPro"/>
</dbReference>
<reference evidence="6 7" key="1">
    <citation type="journal article" date="2007" name="Nature">
        <title>Evolution of genes and genomes on the Drosophila phylogeny.</title>
        <authorList>
            <consortium name="Drosophila 12 Genomes Consortium"/>
            <person name="Clark A.G."/>
            <person name="Eisen M.B."/>
            <person name="Smith D.R."/>
            <person name="Bergman C.M."/>
            <person name="Oliver B."/>
            <person name="Markow T.A."/>
            <person name="Kaufman T.C."/>
            <person name="Kellis M."/>
            <person name="Gelbart W."/>
            <person name="Iyer V.N."/>
            <person name="Pollard D.A."/>
            <person name="Sackton T.B."/>
            <person name="Larracuente A.M."/>
            <person name="Singh N.D."/>
            <person name="Abad J.P."/>
            <person name="Abt D.N."/>
            <person name="Adryan B."/>
            <person name="Aguade M."/>
            <person name="Akashi H."/>
            <person name="Anderson W.W."/>
            <person name="Aquadro C.F."/>
            <person name="Ardell D.H."/>
            <person name="Arguello R."/>
            <person name="Artieri C.G."/>
            <person name="Barbash D.A."/>
            <person name="Barker D."/>
            <person name="Barsanti P."/>
            <person name="Batterham P."/>
            <person name="Batzoglou S."/>
            <person name="Begun D."/>
            <person name="Bhutkar A."/>
            <person name="Blanco E."/>
            <person name="Bosak S.A."/>
            <person name="Bradley R.K."/>
            <person name="Brand A.D."/>
            <person name="Brent M.R."/>
            <person name="Brooks A.N."/>
            <person name="Brown R.H."/>
            <person name="Butlin R.K."/>
            <person name="Caggese C."/>
            <person name="Calvi B.R."/>
            <person name="Bernardo de Carvalho A."/>
            <person name="Caspi A."/>
            <person name="Castrezana S."/>
            <person name="Celniker S.E."/>
            <person name="Chang J.L."/>
            <person name="Chapple C."/>
            <person name="Chatterji S."/>
            <person name="Chinwalla A."/>
            <person name="Civetta A."/>
            <person name="Clifton S.W."/>
            <person name="Comeron J.M."/>
            <person name="Costello J.C."/>
            <person name="Coyne J.A."/>
            <person name="Daub J."/>
            <person name="David R.G."/>
            <person name="Delcher A.L."/>
            <person name="Delehaunty K."/>
            <person name="Do C.B."/>
            <person name="Ebling H."/>
            <person name="Edwards K."/>
            <person name="Eickbush T."/>
            <person name="Evans J.D."/>
            <person name="Filipski A."/>
            <person name="Findeiss S."/>
            <person name="Freyhult E."/>
            <person name="Fulton L."/>
            <person name="Fulton R."/>
            <person name="Garcia A.C."/>
            <person name="Gardiner A."/>
            <person name="Garfield D.A."/>
            <person name="Garvin B.E."/>
            <person name="Gibson G."/>
            <person name="Gilbert D."/>
            <person name="Gnerre S."/>
            <person name="Godfrey J."/>
            <person name="Good R."/>
            <person name="Gotea V."/>
            <person name="Gravely B."/>
            <person name="Greenberg A.J."/>
            <person name="Griffiths-Jones S."/>
            <person name="Gross S."/>
            <person name="Guigo R."/>
            <person name="Gustafson E.A."/>
            <person name="Haerty W."/>
            <person name="Hahn M.W."/>
            <person name="Halligan D.L."/>
            <person name="Halpern A.L."/>
            <person name="Halter G.M."/>
            <person name="Han M.V."/>
            <person name="Heger A."/>
            <person name="Hillier L."/>
            <person name="Hinrichs A.S."/>
            <person name="Holmes I."/>
            <person name="Hoskins R.A."/>
            <person name="Hubisz M.J."/>
            <person name="Hultmark D."/>
            <person name="Huntley M.A."/>
            <person name="Jaffe D.B."/>
            <person name="Jagadeeshan S."/>
            <person name="Jeck W.R."/>
            <person name="Johnson J."/>
            <person name="Jones C.D."/>
            <person name="Jordan W.C."/>
            <person name="Karpen G.H."/>
            <person name="Kataoka E."/>
            <person name="Keightley P.D."/>
            <person name="Kheradpour P."/>
            <person name="Kirkness E.F."/>
            <person name="Koerich L.B."/>
            <person name="Kristiansen K."/>
            <person name="Kudrna D."/>
            <person name="Kulathinal R.J."/>
            <person name="Kumar S."/>
            <person name="Kwok R."/>
            <person name="Lander E."/>
            <person name="Langley C.H."/>
            <person name="Lapoint R."/>
            <person name="Lazzaro B.P."/>
            <person name="Lee S.J."/>
            <person name="Levesque L."/>
            <person name="Li R."/>
            <person name="Lin C.F."/>
            <person name="Lin M.F."/>
            <person name="Lindblad-Toh K."/>
            <person name="Llopart A."/>
            <person name="Long M."/>
            <person name="Low L."/>
            <person name="Lozovsky E."/>
            <person name="Lu J."/>
            <person name="Luo M."/>
            <person name="Machado C.A."/>
            <person name="Makalowski W."/>
            <person name="Marzo M."/>
            <person name="Matsuda M."/>
            <person name="Matzkin L."/>
            <person name="McAllister B."/>
            <person name="McBride C.S."/>
            <person name="McKernan B."/>
            <person name="McKernan K."/>
            <person name="Mendez-Lago M."/>
            <person name="Minx P."/>
            <person name="Mollenhauer M.U."/>
            <person name="Montooth K."/>
            <person name="Mount S.M."/>
            <person name="Mu X."/>
            <person name="Myers E."/>
            <person name="Negre B."/>
            <person name="Newfeld S."/>
            <person name="Nielsen R."/>
            <person name="Noor M.A."/>
            <person name="O'Grady P."/>
            <person name="Pachter L."/>
            <person name="Papaceit M."/>
            <person name="Parisi M.J."/>
            <person name="Parisi M."/>
            <person name="Parts L."/>
            <person name="Pedersen J.S."/>
            <person name="Pesole G."/>
            <person name="Phillippy A.M."/>
            <person name="Ponting C.P."/>
            <person name="Pop M."/>
            <person name="Porcelli D."/>
            <person name="Powell J.R."/>
            <person name="Prohaska S."/>
            <person name="Pruitt K."/>
            <person name="Puig M."/>
            <person name="Quesneville H."/>
            <person name="Ram K.R."/>
            <person name="Rand D."/>
            <person name="Rasmussen M.D."/>
            <person name="Reed L.K."/>
            <person name="Reenan R."/>
            <person name="Reily A."/>
            <person name="Remington K.A."/>
            <person name="Rieger T.T."/>
            <person name="Ritchie M.G."/>
            <person name="Robin C."/>
            <person name="Rogers Y.H."/>
            <person name="Rohde C."/>
            <person name="Rozas J."/>
            <person name="Rubenfield M.J."/>
            <person name="Ruiz A."/>
            <person name="Russo S."/>
            <person name="Salzberg S.L."/>
            <person name="Sanchez-Gracia A."/>
            <person name="Saranga D.J."/>
            <person name="Sato H."/>
            <person name="Schaeffer S.W."/>
            <person name="Schatz M.C."/>
            <person name="Schlenke T."/>
            <person name="Schwartz R."/>
            <person name="Segarra C."/>
            <person name="Singh R.S."/>
            <person name="Sirot L."/>
            <person name="Sirota M."/>
            <person name="Sisneros N.B."/>
            <person name="Smith C.D."/>
            <person name="Smith T.F."/>
            <person name="Spieth J."/>
            <person name="Stage D.E."/>
            <person name="Stark A."/>
            <person name="Stephan W."/>
            <person name="Strausberg R.L."/>
            <person name="Strempel S."/>
            <person name="Sturgill D."/>
            <person name="Sutton G."/>
            <person name="Sutton G.G."/>
            <person name="Tao W."/>
            <person name="Teichmann S."/>
            <person name="Tobari Y.N."/>
            <person name="Tomimura Y."/>
            <person name="Tsolas J.M."/>
            <person name="Valente V.L."/>
            <person name="Venter E."/>
            <person name="Venter J.C."/>
            <person name="Vicario S."/>
            <person name="Vieira F.G."/>
            <person name="Vilella A.J."/>
            <person name="Villasante A."/>
            <person name="Walenz B."/>
            <person name="Wang J."/>
            <person name="Wasserman M."/>
            <person name="Watts T."/>
            <person name="Wilson D."/>
            <person name="Wilson R.K."/>
            <person name="Wing R.A."/>
            <person name="Wolfner M.F."/>
            <person name="Wong A."/>
            <person name="Wong G.K."/>
            <person name="Wu C.I."/>
            <person name="Wu G."/>
            <person name="Yamamoto D."/>
            <person name="Yang H.P."/>
            <person name="Yang S.P."/>
            <person name="Yorke J.A."/>
            <person name="Yoshida K."/>
            <person name="Zdobnov E."/>
            <person name="Zhang P."/>
            <person name="Zhang Y."/>
            <person name="Zimin A.V."/>
            <person name="Baldwin J."/>
            <person name="Abdouelleil A."/>
            <person name="Abdulkadir J."/>
            <person name="Abebe A."/>
            <person name="Abera B."/>
            <person name="Abreu J."/>
            <person name="Acer S.C."/>
            <person name="Aftuck L."/>
            <person name="Alexander A."/>
            <person name="An P."/>
            <person name="Anderson E."/>
            <person name="Anderson S."/>
            <person name="Arachi H."/>
            <person name="Azer M."/>
            <person name="Bachantsang P."/>
            <person name="Barry A."/>
            <person name="Bayul T."/>
            <person name="Berlin A."/>
            <person name="Bessette D."/>
            <person name="Bloom T."/>
            <person name="Blye J."/>
            <person name="Boguslavskiy L."/>
            <person name="Bonnet C."/>
            <person name="Boukhgalter B."/>
            <person name="Bourzgui I."/>
            <person name="Brown A."/>
            <person name="Cahill P."/>
            <person name="Channer S."/>
            <person name="Cheshatsang Y."/>
            <person name="Chuda L."/>
            <person name="Citroen M."/>
            <person name="Collymore A."/>
            <person name="Cooke P."/>
            <person name="Costello M."/>
            <person name="D'Aco K."/>
            <person name="Daza R."/>
            <person name="De Haan G."/>
            <person name="DeGray S."/>
            <person name="DeMaso C."/>
            <person name="Dhargay N."/>
            <person name="Dooley K."/>
            <person name="Dooley E."/>
            <person name="Doricent M."/>
            <person name="Dorje P."/>
            <person name="Dorjee K."/>
            <person name="Dupes A."/>
            <person name="Elong R."/>
            <person name="Falk J."/>
            <person name="Farina A."/>
            <person name="Faro S."/>
            <person name="Ferguson D."/>
            <person name="Fisher S."/>
            <person name="Foley C.D."/>
            <person name="Franke A."/>
            <person name="Friedrich D."/>
            <person name="Gadbois L."/>
            <person name="Gearin G."/>
            <person name="Gearin C.R."/>
            <person name="Giannoukos G."/>
            <person name="Goode T."/>
            <person name="Graham J."/>
            <person name="Grandbois E."/>
            <person name="Grewal S."/>
            <person name="Gyaltsen K."/>
            <person name="Hafez N."/>
            <person name="Hagos B."/>
            <person name="Hall J."/>
            <person name="Henson C."/>
            <person name="Hollinger A."/>
            <person name="Honan T."/>
            <person name="Huard M.D."/>
            <person name="Hughes L."/>
            <person name="Hurhula B."/>
            <person name="Husby M.E."/>
            <person name="Kamat A."/>
            <person name="Kanga B."/>
            <person name="Kashin S."/>
            <person name="Khazanovich D."/>
            <person name="Kisner P."/>
            <person name="Lance K."/>
            <person name="Lara M."/>
            <person name="Lee W."/>
            <person name="Lennon N."/>
            <person name="Letendre F."/>
            <person name="LeVine R."/>
            <person name="Lipovsky A."/>
            <person name="Liu X."/>
            <person name="Liu J."/>
            <person name="Liu S."/>
            <person name="Lokyitsang T."/>
            <person name="Lokyitsang Y."/>
            <person name="Lubonja R."/>
            <person name="Lui A."/>
            <person name="MacDonald P."/>
            <person name="Magnisalis V."/>
            <person name="Maru K."/>
            <person name="Matthews C."/>
            <person name="McCusker W."/>
            <person name="McDonough S."/>
            <person name="Mehta T."/>
            <person name="Meldrim J."/>
            <person name="Meneus L."/>
            <person name="Mihai O."/>
            <person name="Mihalev A."/>
            <person name="Mihova T."/>
            <person name="Mittelman R."/>
            <person name="Mlenga V."/>
            <person name="Montmayeur A."/>
            <person name="Mulrain L."/>
            <person name="Navidi A."/>
            <person name="Naylor J."/>
            <person name="Negash T."/>
            <person name="Nguyen T."/>
            <person name="Nguyen N."/>
            <person name="Nicol R."/>
            <person name="Norbu C."/>
            <person name="Norbu N."/>
            <person name="Novod N."/>
            <person name="O'Neill B."/>
            <person name="Osman S."/>
            <person name="Markiewicz E."/>
            <person name="Oyono O.L."/>
            <person name="Patti C."/>
            <person name="Phunkhang P."/>
            <person name="Pierre F."/>
            <person name="Priest M."/>
            <person name="Raghuraman S."/>
            <person name="Rege F."/>
            <person name="Reyes R."/>
            <person name="Rise C."/>
            <person name="Rogov P."/>
            <person name="Ross K."/>
            <person name="Ryan E."/>
            <person name="Settipalli S."/>
            <person name="Shea T."/>
            <person name="Sherpa N."/>
            <person name="Shi L."/>
            <person name="Shih D."/>
            <person name="Sparrow T."/>
            <person name="Spaulding J."/>
            <person name="Stalker J."/>
            <person name="Stange-Thomann N."/>
            <person name="Stavropoulos S."/>
            <person name="Stone C."/>
            <person name="Strader C."/>
            <person name="Tesfaye S."/>
            <person name="Thomson T."/>
            <person name="Thoulutsang Y."/>
            <person name="Thoulutsang D."/>
            <person name="Topham K."/>
            <person name="Topping I."/>
            <person name="Tsamla T."/>
            <person name="Vassiliev H."/>
            <person name="Vo A."/>
            <person name="Wangchuk T."/>
            <person name="Wangdi T."/>
            <person name="Weiand M."/>
            <person name="Wilkinson J."/>
            <person name="Wilson A."/>
            <person name="Yadav S."/>
            <person name="Young G."/>
            <person name="Yu Q."/>
            <person name="Zembek L."/>
            <person name="Zhong D."/>
            <person name="Zimmer A."/>
            <person name="Zwirko Z."/>
            <person name="Jaffe D.B."/>
            <person name="Alvarez P."/>
            <person name="Brockman W."/>
            <person name="Butler J."/>
            <person name="Chin C."/>
            <person name="Gnerre S."/>
            <person name="Grabherr M."/>
            <person name="Kleber M."/>
            <person name="Mauceli E."/>
            <person name="MacCallum I."/>
        </authorList>
    </citation>
    <scope>NUCLEOTIDE SEQUENCE [LARGE SCALE GENOMIC DNA]</scope>
    <source>
        <strain evidence="7">Tucson 15081-1352.22</strain>
    </source>
</reference>